<sequence>MRSLRFFVMVLAAGAAFAFVSFSTRVSNSNAAGAPAHAGSEMTGITNRKLKDNSNDMESTRNPWVLVNTNAVDYPCFDPVPSTKATIKSGPIEHEAPLMPYVPRLTPPDHPKHGSP</sequence>
<keyword evidence="4" id="KW-1185">Reference proteome</keyword>
<keyword evidence="2" id="KW-0732">Signal</keyword>
<name>A0AAQ3JNN8_9LILI</name>
<feature type="chain" id="PRO_5042992661" evidence="2">
    <location>
        <begin position="19"/>
        <end position="116"/>
    </location>
</feature>
<dbReference type="PANTHER" id="PTHR37249:SF3">
    <property type="entry name" value="OS03G0206201 PROTEIN"/>
    <property type="match status" value="1"/>
</dbReference>
<dbReference type="PANTHER" id="PTHR37249">
    <property type="entry name" value="OS03G0206201 PROTEIN"/>
    <property type="match status" value="1"/>
</dbReference>
<organism evidence="3 4">
    <name type="scientific">Canna indica</name>
    <name type="common">Indian-shot</name>
    <dbReference type="NCBI Taxonomy" id="4628"/>
    <lineage>
        <taxon>Eukaryota</taxon>
        <taxon>Viridiplantae</taxon>
        <taxon>Streptophyta</taxon>
        <taxon>Embryophyta</taxon>
        <taxon>Tracheophyta</taxon>
        <taxon>Spermatophyta</taxon>
        <taxon>Magnoliopsida</taxon>
        <taxon>Liliopsida</taxon>
        <taxon>Zingiberales</taxon>
        <taxon>Cannaceae</taxon>
        <taxon>Canna</taxon>
    </lineage>
</organism>
<feature type="compositionally biased region" description="Basic and acidic residues" evidence="1">
    <location>
        <begin position="107"/>
        <end position="116"/>
    </location>
</feature>
<feature type="region of interest" description="Disordered" evidence="1">
    <location>
        <begin position="29"/>
        <end position="59"/>
    </location>
</feature>
<dbReference type="AlphaFoldDB" id="A0AAQ3JNN8"/>
<dbReference type="Proteomes" id="UP001327560">
    <property type="component" value="Chromosome 1"/>
</dbReference>
<evidence type="ECO:0000313" key="4">
    <source>
        <dbReference type="Proteomes" id="UP001327560"/>
    </source>
</evidence>
<evidence type="ECO:0000313" key="3">
    <source>
        <dbReference type="EMBL" id="WOK92342.1"/>
    </source>
</evidence>
<dbReference type="EMBL" id="CP136890">
    <property type="protein sequence ID" value="WOK92342.1"/>
    <property type="molecule type" value="Genomic_DNA"/>
</dbReference>
<feature type="region of interest" description="Disordered" evidence="1">
    <location>
        <begin position="86"/>
        <end position="116"/>
    </location>
</feature>
<feature type="signal peptide" evidence="2">
    <location>
        <begin position="1"/>
        <end position="18"/>
    </location>
</feature>
<accession>A0AAQ3JNN8</accession>
<evidence type="ECO:0000256" key="2">
    <source>
        <dbReference type="SAM" id="SignalP"/>
    </source>
</evidence>
<evidence type="ECO:0000256" key="1">
    <source>
        <dbReference type="SAM" id="MobiDB-lite"/>
    </source>
</evidence>
<reference evidence="3 4" key="1">
    <citation type="submission" date="2023-10" db="EMBL/GenBank/DDBJ databases">
        <title>Chromosome-scale genome assembly provides insights into flower coloration mechanisms of Canna indica.</title>
        <authorList>
            <person name="Li C."/>
        </authorList>
    </citation>
    <scope>NUCLEOTIDE SEQUENCE [LARGE SCALE GENOMIC DNA]</scope>
    <source>
        <tissue evidence="3">Flower</tissue>
    </source>
</reference>
<gene>
    <name evidence="3" type="ORF">Cni_G01033</name>
</gene>
<proteinExistence type="predicted"/>
<protein>
    <submittedName>
        <fullName evidence="3">Uncharacterized protein</fullName>
    </submittedName>
</protein>